<dbReference type="EMBL" id="JACHIG010000001">
    <property type="protein sequence ID" value="MBB5030966.1"/>
    <property type="molecule type" value="Genomic_DNA"/>
</dbReference>
<dbReference type="NCBIfam" id="TIGR01444">
    <property type="entry name" value="fkbM_fam"/>
    <property type="match status" value="1"/>
</dbReference>
<dbReference type="AlphaFoldDB" id="A0A7W8DIN5"/>
<keyword evidence="2" id="KW-0808">Transferase</keyword>
<dbReference type="GO" id="GO:0008168">
    <property type="term" value="F:methyltransferase activity"/>
    <property type="evidence" value="ECO:0007669"/>
    <property type="project" value="UniProtKB-KW"/>
</dbReference>
<protein>
    <submittedName>
        <fullName evidence="2">FkbM family methyltransferase</fullName>
    </submittedName>
</protein>
<evidence type="ECO:0000313" key="2">
    <source>
        <dbReference type="EMBL" id="MBB5030966.1"/>
    </source>
</evidence>
<dbReference type="GO" id="GO:0032259">
    <property type="term" value="P:methylation"/>
    <property type="evidence" value="ECO:0007669"/>
    <property type="project" value="UniProtKB-KW"/>
</dbReference>
<dbReference type="RefSeq" id="WP_184337915.1">
    <property type="nucleotide sequence ID" value="NZ_JACHIG010000001.1"/>
</dbReference>
<sequence>MVTELHLPADAGTRGTFIDILLDDVYGLHRLPRSVSTVMDIGCHAGLFAAHARLTWPDAVIHGYEPNPQMGPYWKRQADSFGYTVYPEAVGMVPGFVSIHESSDSVHARSETVASSNIPQVSFGEAVHRIGGRVDLVKLDCEGAEWDILRDDASWKRVRFLTMEFHLWAGYTLEALKERLHAMNWKINGCFYQGSDFGILRAENIGFNLDASTLG</sequence>
<gene>
    <name evidence="2" type="ORF">HNQ65_000520</name>
</gene>
<dbReference type="InterPro" id="IPR006342">
    <property type="entry name" value="FkbM_mtfrase"/>
</dbReference>
<dbReference type="PANTHER" id="PTHR34203">
    <property type="entry name" value="METHYLTRANSFERASE, FKBM FAMILY PROTEIN"/>
    <property type="match status" value="1"/>
</dbReference>
<keyword evidence="2" id="KW-0489">Methyltransferase</keyword>
<accession>A0A7W8DIN5</accession>
<dbReference type="Proteomes" id="UP000590740">
    <property type="component" value="Unassembled WGS sequence"/>
</dbReference>
<dbReference type="Gene3D" id="3.40.50.150">
    <property type="entry name" value="Vaccinia Virus protein VP39"/>
    <property type="match status" value="1"/>
</dbReference>
<proteinExistence type="predicted"/>
<dbReference type="Pfam" id="PF05050">
    <property type="entry name" value="Methyltransf_21"/>
    <property type="match status" value="1"/>
</dbReference>
<keyword evidence="3" id="KW-1185">Reference proteome</keyword>
<organism evidence="2 3">
    <name type="scientific">Prosthecobacter vanneervenii</name>
    <dbReference type="NCBI Taxonomy" id="48466"/>
    <lineage>
        <taxon>Bacteria</taxon>
        <taxon>Pseudomonadati</taxon>
        <taxon>Verrucomicrobiota</taxon>
        <taxon>Verrucomicrobiia</taxon>
        <taxon>Verrucomicrobiales</taxon>
        <taxon>Verrucomicrobiaceae</taxon>
        <taxon>Prosthecobacter</taxon>
    </lineage>
</organism>
<dbReference type="PANTHER" id="PTHR34203:SF15">
    <property type="entry name" value="SLL1173 PROTEIN"/>
    <property type="match status" value="1"/>
</dbReference>
<name>A0A7W8DIN5_9BACT</name>
<reference evidence="2 3" key="1">
    <citation type="submission" date="2020-08" db="EMBL/GenBank/DDBJ databases">
        <title>Genomic Encyclopedia of Type Strains, Phase IV (KMG-IV): sequencing the most valuable type-strain genomes for metagenomic binning, comparative biology and taxonomic classification.</title>
        <authorList>
            <person name="Goeker M."/>
        </authorList>
    </citation>
    <scope>NUCLEOTIDE SEQUENCE [LARGE SCALE GENOMIC DNA]</scope>
    <source>
        <strain evidence="2 3">DSM 12252</strain>
    </source>
</reference>
<dbReference type="InterPro" id="IPR052514">
    <property type="entry name" value="SAM-dependent_MTase"/>
</dbReference>
<evidence type="ECO:0000259" key="1">
    <source>
        <dbReference type="Pfam" id="PF05050"/>
    </source>
</evidence>
<feature type="domain" description="Methyltransferase FkbM" evidence="1">
    <location>
        <begin position="40"/>
        <end position="171"/>
    </location>
</feature>
<dbReference type="InterPro" id="IPR029063">
    <property type="entry name" value="SAM-dependent_MTases_sf"/>
</dbReference>
<evidence type="ECO:0000313" key="3">
    <source>
        <dbReference type="Proteomes" id="UP000590740"/>
    </source>
</evidence>
<comment type="caution">
    <text evidence="2">The sequence shown here is derived from an EMBL/GenBank/DDBJ whole genome shotgun (WGS) entry which is preliminary data.</text>
</comment>
<dbReference type="SUPFAM" id="SSF53335">
    <property type="entry name" value="S-adenosyl-L-methionine-dependent methyltransferases"/>
    <property type="match status" value="1"/>
</dbReference>